<reference evidence="2" key="1">
    <citation type="submission" date="2020-02" db="EMBL/GenBank/DDBJ databases">
        <authorList>
            <person name="Meier V. D."/>
        </authorList>
    </citation>
    <scope>NUCLEOTIDE SEQUENCE</scope>
    <source>
        <strain evidence="2">AVDCRST_MAG14</strain>
    </source>
</reference>
<gene>
    <name evidence="2" type="ORF">AVDCRST_MAG14-1231</name>
</gene>
<dbReference type="EMBL" id="CADCVG010000051">
    <property type="protein sequence ID" value="CAA9453411.1"/>
    <property type="molecule type" value="Genomic_DNA"/>
</dbReference>
<feature type="non-terminal residue" evidence="2">
    <location>
        <position position="66"/>
    </location>
</feature>
<organism evidence="2">
    <name type="scientific">uncultured Rubrobacteraceae bacterium</name>
    <dbReference type="NCBI Taxonomy" id="349277"/>
    <lineage>
        <taxon>Bacteria</taxon>
        <taxon>Bacillati</taxon>
        <taxon>Actinomycetota</taxon>
        <taxon>Rubrobacteria</taxon>
        <taxon>Rubrobacterales</taxon>
        <taxon>Rubrobacteraceae</taxon>
        <taxon>environmental samples</taxon>
    </lineage>
</organism>
<name>A0A6J4QTT0_9ACTN</name>
<protein>
    <submittedName>
        <fullName evidence="2">Uncharacterized protein</fullName>
    </submittedName>
</protein>
<proteinExistence type="predicted"/>
<feature type="non-terminal residue" evidence="2">
    <location>
        <position position="1"/>
    </location>
</feature>
<accession>A0A6J4QTT0</accession>
<dbReference type="AlphaFoldDB" id="A0A6J4QTT0"/>
<evidence type="ECO:0000313" key="2">
    <source>
        <dbReference type="EMBL" id="CAA9453411.1"/>
    </source>
</evidence>
<feature type="region of interest" description="Disordered" evidence="1">
    <location>
        <begin position="1"/>
        <end position="66"/>
    </location>
</feature>
<evidence type="ECO:0000256" key="1">
    <source>
        <dbReference type="SAM" id="MobiDB-lite"/>
    </source>
</evidence>
<sequence length="66" mass="7252">GRSQPPGPLRGGWESRPQGHGPARRDTRSPPGRVRPGLRLQGTRARREASPPLQFVSPRARPLGRI</sequence>